<organism evidence="3 4">
    <name type="scientific">Arthrobacter koreensis</name>
    <dbReference type="NCBI Taxonomy" id="199136"/>
    <lineage>
        <taxon>Bacteria</taxon>
        <taxon>Bacillati</taxon>
        <taxon>Actinomycetota</taxon>
        <taxon>Actinomycetes</taxon>
        <taxon>Micrococcales</taxon>
        <taxon>Micrococcaceae</taxon>
        <taxon>Arthrobacter</taxon>
    </lineage>
</organism>
<accession>A0ABY6FVX9</accession>
<dbReference type="InterPro" id="IPR004968">
    <property type="entry name" value="DNA_primase/NTPase_C"/>
</dbReference>
<proteinExistence type="predicted"/>
<evidence type="ECO:0000313" key="4">
    <source>
        <dbReference type="Proteomes" id="UP001063368"/>
    </source>
</evidence>
<evidence type="ECO:0000313" key="3">
    <source>
        <dbReference type="EMBL" id="UYB37385.1"/>
    </source>
</evidence>
<dbReference type="Proteomes" id="UP001063368">
    <property type="component" value="Chromosome"/>
</dbReference>
<evidence type="ECO:0000259" key="2">
    <source>
        <dbReference type="Pfam" id="PF03288"/>
    </source>
</evidence>
<name>A0ABY6FVX9_9MICC</name>
<evidence type="ECO:0000256" key="1">
    <source>
        <dbReference type="SAM" id="MobiDB-lite"/>
    </source>
</evidence>
<keyword evidence="4" id="KW-1185">Reference proteome</keyword>
<protein>
    <submittedName>
        <fullName evidence="3">Winged helix-turn-helix domain-containing protein</fullName>
    </submittedName>
</protein>
<gene>
    <name evidence="3" type="ORF">N9A08_07020</name>
</gene>
<sequence>MEQAQSGPVTDFLQECTITGLSESEATPAADLYGMYIIWCEQGQQDPVSSTAFARQLRQNGNHPRRRNHESIYPGLLPTGPIPIQYILETDKPPSPNGPMSVFGS</sequence>
<dbReference type="RefSeq" id="WP_263128825.1">
    <property type="nucleotide sequence ID" value="NZ_CP106856.1"/>
</dbReference>
<feature type="region of interest" description="Disordered" evidence="1">
    <location>
        <begin position="56"/>
        <end position="77"/>
    </location>
</feature>
<dbReference type="EMBL" id="CP106856">
    <property type="protein sequence ID" value="UYB37385.1"/>
    <property type="molecule type" value="Genomic_DNA"/>
</dbReference>
<reference evidence="3" key="1">
    <citation type="submission" date="2022-09" db="EMBL/GenBank/DDBJ databases">
        <authorList>
            <person name="Li D."/>
            <person name="Cheng J."/>
            <person name="Li Y."/>
        </authorList>
    </citation>
    <scope>NUCLEOTIDE SEQUENCE</scope>
    <source>
        <strain evidence="3">DL</strain>
    </source>
</reference>
<dbReference type="Pfam" id="PF03288">
    <property type="entry name" value="Pox_D5"/>
    <property type="match status" value="1"/>
</dbReference>
<feature type="domain" description="DNA primase/nucleoside triphosphatase C-terminal" evidence="2">
    <location>
        <begin position="6"/>
        <end position="60"/>
    </location>
</feature>